<reference evidence="2 3" key="1">
    <citation type="journal article" date="2018" name="Evol. Lett.">
        <title>Horizontal gene cluster transfer increased hallucinogenic mushroom diversity.</title>
        <authorList>
            <person name="Reynolds H.T."/>
            <person name="Vijayakumar V."/>
            <person name="Gluck-Thaler E."/>
            <person name="Korotkin H.B."/>
            <person name="Matheny P.B."/>
            <person name="Slot J.C."/>
        </authorList>
    </citation>
    <scope>NUCLEOTIDE SEQUENCE [LARGE SCALE GENOMIC DNA]</scope>
    <source>
        <strain evidence="2 3">2629</strain>
    </source>
</reference>
<organism evidence="2 3">
    <name type="scientific">Panaeolus cyanescens</name>
    <dbReference type="NCBI Taxonomy" id="181874"/>
    <lineage>
        <taxon>Eukaryota</taxon>
        <taxon>Fungi</taxon>
        <taxon>Dikarya</taxon>
        <taxon>Basidiomycota</taxon>
        <taxon>Agaricomycotina</taxon>
        <taxon>Agaricomycetes</taxon>
        <taxon>Agaricomycetidae</taxon>
        <taxon>Agaricales</taxon>
        <taxon>Agaricineae</taxon>
        <taxon>Galeropsidaceae</taxon>
        <taxon>Panaeolus</taxon>
    </lineage>
</organism>
<proteinExistence type="predicted"/>
<accession>A0A409X5V9</accession>
<dbReference type="Proteomes" id="UP000284842">
    <property type="component" value="Unassembled WGS sequence"/>
</dbReference>
<feature type="compositionally biased region" description="Polar residues" evidence="1">
    <location>
        <begin position="57"/>
        <end position="70"/>
    </location>
</feature>
<comment type="caution">
    <text evidence="2">The sequence shown here is derived from an EMBL/GenBank/DDBJ whole genome shotgun (WGS) entry which is preliminary data.</text>
</comment>
<evidence type="ECO:0000256" key="1">
    <source>
        <dbReference type="SAM" id="MobiDB-lite"/>
    </source>
</evidence>
<evidence type="ECO:0000313" key="2">
    <source>
        <dbReference type="EMBL" id="PPQ86117.1"/>
    </source>
</evidence>
<gene>
    <name evidence="2" type="ORF">CVT24_011091</name>
</gene>
<keyword evidence="3" id="KW-1185">Reference proteome</keyword>
<dbReference type="EMBL" id="NHTK01004556">
    <property type="protein sequence ID" value="PPQ86117.1"/>
    <property type="molecule type" value="Genomic_DNA"/>
</dbReference>
<dbReference type="InParanoid" id="A0A409X5V9"/>
<protein>
    <submittedName>
        <fullName evidence="2">Uncharacterized protein</fullName>
    </submittedName>
</protein>
<feature type="region of interest" description="Disordered" evidence="1">
    <location>
        <begin position="350"/>
        <end position="380"/>
    </location>
</feature>
<feature type="non-terminal residue" evidence="2">
    <location>
        <position position="394"/>
    </location>
</feature>
<feature type="region of interest" description="Disordered" evidence="1">
    <location>
        <begin position="49"/>
        <end position="80"/>
    </location>
</feature>
<dbReference type="OrthoDB" id="3253434at2759"/>
<evidence type="ECO:0000313" key="3">
    <source>
        <dbReference type="Proteomes" id="UP000284842"/>
    </source>
</evidence>
<feature type="region of interest" description="Disordered" evidence="1">
    <location>
        <begin position="113"/>
        <end position="134"/>
    </location>
</feature>
<dbReference type="AlphaFoldDB" id="A0A409X5V9"/>
<sequence length="394" mass="41806">MAYRMSGNDPRQGSAFNELVFNPTFRPDIARPYHLPGTPEFAAAQAALQQELRGRSEQVNGDASTESSDNAAVAPPATQPADIPQVEATQVARQSSLDTLFFVLVTIEYTKPSKQGSTTRGNARPSRTTESHNTASQVQVLRMNRQQFMHSALSAFNLQNVYDLNGINGPSFKICWSGSVGGQTRAPTVSNNDGWASIKSQLQAAVDRPRSKLDTVSVTFDLDAMDKFKNAPYVMLSANMASAAAQPALNGDPLSHAAPELAFGTHVPTADSFTPQQQACATAAAEIRAHWACEQHGDACYVQADSTHVQLNRLRLNSWACAIVAGNCVASDPPPADLLLTWTGGAAGVGSSISKPRGRTGPRSASIHIPPAPTSVPTTSDSTSLLFASVATLM</sequence>
<name>A0A409X5V9_9AGAR</name>